<evidence type="ECO:0008006" key="3">
    <source>
        <dbReference type="Google" id="ProtNLM"/>
    </source>
</evidence>
<protein>
    <recommendedName>
        <fullName evidence="3">META domain-containing protein</fullName>
    </recommendedName>
</protein>
<dbReference type="Proteomes" id="UP001352263">
    <property type="component" value="Unassembled WGS sequence"/>
</dbReference>
<organism evidence="1 2">
    <name type="scientific">Noviherbaspirillum album</name>
    <dbReference type="NCBI Taxonomy" id="3080276"/>
    <lineage>
        <taxon>Bacteria</taxon>
        <taxon>Pseudomonadati</taxon>
        <taxon>Pseudomonadota</taxon>
        <taxon>Betaproteobacteria</taxon>
        <taxon>Burkholderiales</taxon>
        <taxon>Oxalobacteraceae</taxon>
        <taxon>Noviherbaspirillum</taxon>
    </lineage>
</organism>
<comment type="caution">
    <text evidence="1">The sequence shown here is derived from an EMBL/GenBank/DDBJ whole genome shotgun (WGS) entry which is preliminary data.</text>
</comment>
<name>A0ABU6J7I2_9BURK</name>
<keyword evidence="2" id="KW-1185">Reference proteome</keyword>
<accession>A0ABU6J7I2</accession>
<dbReference type="RefSeq" id="WP_326506303.1">
    <property type="nucleotide sequence ID" value="NZ_JAWIIV010000007.1"/>
</dbReference>
<proteinExistence type="predicted"/>
<dbReference type="EMBL" id="JAWIIV010000007">
    <property type="protein sequence ID" value="MEC4719588.1"/>
    <property type="molecule type" value="Genomic_DNA"/>
</dbReference>
<evidence type="ECO:0000313" key="2">
    <source>
        <dbReference type="Proteomes" id="UP001352263"/>
    </source>
</evidence>
<evidence type="ECO:0000313" key="1">
    <source>
        <dbReference type="EMBL" id="MEC4719588.1"/>
    </source>
</evidence>
<gene>
    <name evidence="1" type="ORF">RY831_10535</name>
</gene>
<sequence>MTKYAGTWSSTCMTEGQQTVRMSLVLTADQKSATGRMVADAYNQANCGGPSAQLSLPFNASFVEMSGSAEKLNVSDGFETTTMIASFSADGRTLTLVDGEDTFTFAK</sequence>
<reference evidence="1 2" key="1">
    <citation type="submission" date="2023-10" db="EMBL/GenBank/DDBJ databases">
        <title>Noviherbaspirillum sp. CPCC 100848 genome assembly.</title>
        <authorList>
            <person name="Li X.Y."/>
            <person name="Fang X.M."/>
        </authorList>
    </citation>
    <scope>NUCLEOTIDE SEQUENCE [LARGE SCALE GENOMIC DNA]</scope>
    <source>
        <strain evidence="1 2">CPCC 100848</strain>
    </source>
</reference>